<dbReference type="Proteomes" id="UP001319200">
    <property type="component" value="Unassembled WGS sequence"/>
</dbReference>
<feature type="DNA-binding region" description="OmpR/PhoB-type" evidence="5">
    <location>
        <begin position="130"/>
        <end position="227"/>
    </location>
</feature>
<dbReference type="GO" id="GO:0032993">
    <property type="term" value="C:protein-DNA complex"/>
    <property type="evidence" value="ECO:0007669"/>
    <property type="project" value="TreeGrafter"/>
</dbReference>
<dbReference type="InterPro" id="IPR001789">
    <property type="entry name" value="Sig_transdc_resp-reg_receiver"/>
</dbReference>
<dbReference type="PANTHER" id="PTHR48111:SF40">
    <property type="entry name" value="PHOSPHATE REGULON TRANSCRIPTIONAL REGULATORY PROTEIN PHOB"/>
    <property type="match status" value="1"/>
</dbReference>
<dbReference type="PROSITE" id="PS50110">
    <property type="entry name" value="RESPONSE_REGULATORY"/>
    <property type="match status" value="1"/>
</dbReference>
<dbReference type="GO" id="GO:0006355">
    <property type="term" value="P:regulation of DNA-templated transcription"/>
    <property type="evidence" value="ECO:0007669"/>
    <property type="project" value="InterPro"/>
</dbReference>
<dbReference type="SMART" id="SM00862">
    <property type="entry name" value="Trans_reg_C"/>
    <property type="match status" value="1"/>
</dbReference>
<evidence type="ECO:0000256" key="3">
    <source>
        <dbReference type="ARBA" id="ARBA00023125"/>
    </source>
</evidence>
<dbReference type="RefSeq" id="WP_254167505.1">
    <property type="nucleotide sequence ID" value="NZ_JAHESF010000026.1"/>
</dbReference>
<protein>
    <submittedName>
        <fullName evidence="8">Response regulator transcription factor</fullName>
    </submittedName>
</protein>
<proteinExistence type="predicted"/>
<dbReference type="Pfam" id="PF00072">
    <property type="entry name" value="Response_reg"/>
    <property type="match status" value="1"/>
</dbReference>
<keyword evidence="9" id="KW-1185">Reference proteome</keyword>
<dbReference type="SUPFAM" id="SSF52172">
    <property type="entry name" value="CheY-like"/>
    <property type="match status" value="1"/>
</dbReference>
<evidence type="ECO:0000256" key="2">
    <source>
        <dbReference type="ARBA" id="ARBA00023012"/>
    </source>
</evidence>
<dbReference type="Gene3D" id="3.40.50.2300">
    <property type="match status" value="1"/>
</dbReference>
<gene>
    <name evidence="8" type="ORF">KK083_21600</name>
</gene>
<feature type="modified residue" description="4-aspartylphosphate" evidence="4">
    <location>
        <position position="53"/>
    </location>
</feature>
<dbReference type="PROSITE" id="PS51755">
    <property type="entry name" value="OMPR_PHOB"/>
    <property type="match status" value="1"/>
</dbReference>
<dbReference type="AlphaFoldDB" id="A0AAP2DQI9"/>
<dbReference type="PANTHER" id="PTHR48111">
    <property type="entry name" value="REGULATOR OF RPOS"/>
    <property type="match status" value="1"/>
</dbReference>
<reference evidence="8 9" key="1">
    <citation type="submission" date="2021-05" db="EMBL/GenBank/DDBJ databases">
        <title>A Polyphasic approach of four new species of the genus Ohtaekwangia: Ohtaekwangia histidinii sp. nov., Ohtaekwangia cretensis sp. nov., Ohtaekwangia indiensis sp. nov., Ohtaekwangia reichenbachii sp. nov. from diverse environment.</title>
        <authorList>
            <person name="Octaviana S."/>
        </authorList>
    </citation>
    <scope>NUCLEOTIDE SEQUENCE [LARGE SCALE GENOMIC DNA]</scope>
    <source>
        <strain evidence="8 9">PWU4</strain>
    </source>
</reference>
<feature type="domain" description="OmpR/PhoB-type" evidence="7">
    <location>
        <begin position="130"/>
        <end position="227"/>
    </location>
</feature>
<evidence type="ECO:0000256" key="1">
    <source>
        <dbReference type="ARBA" id="ARBA00022553"/>
    </source>
</evidence>
<evidence type="ECO:0000256" key="4">
    <source>
        <dbReference type="PROSITE-ProRule" id="PRU00169"/>
    </source>
</evidence>
<dbReference type="InterPro" id="IPR039420">
    <property type="entry name" value="WalR-like"/>
</dbReference>
<keyword evidence="1 4" id="KW-0597">Phosphoprotein</keyword>
<sequence length="232" mass="25956">MVDKILIVEDDANAGLLLQNFLASEGYEVKLAVNIKAGLQAFLGDAYNMCILDCSLPDGDGFSLAKEIRHRNEHVPIIFLTARSLLDDKIRGFQSGADDYITKPFETFELLYKIKAILRRSQVQITGTKDSCFNIGGYHFDPKNQTLSIGNSVKRITAKENEILKLLCLKKNQITKKEEILIALWGESDYFKGRSLDVFIAKLRKYFANDSSVKIENVHSVGFILSDGVISG</sequence>
<keyword evidence="2" id="KW-0902">Two-component regulatory system</keyword>
<dbReference type="InterPro" id="IPR036388">
    <property type="entry name" value="WH-like_DNA-bd_sf"/>
</dbReference>
<dbReference type="CDD" id="cd17574">
    <property type="entry name" value="REC_OmpR"/>
    <property type="match status" value="1"/>
</dbReference>
<evidence type="ECO:0000259" key="7">
    <source>
        <dbReference type="PROSITE" id="PS51755"/>
    </source>
</evidence>
<feature type="domain" description="Response regulatory" evidence="6">
    <location>
        <begin position="4"/>
        <end position="118"/>
    </location>
</feature>
<evidence type="ECO:0000313" key="8">
    <source>
        <dbReference type="EMBL" id="MBT1699508.1"/>
    </source>
</evidence>
<dbReference type="SUPFAM" id="SSF46894">
    <property type="entry name" value="C-terminal effector domain of the bipartite response regulators"/>
    <property type="match status" value="1"/>
</dbReference>
<dbReference type="GO" id="GO:0000976">
    <property type="term" value="F:transcription cis-regulatory region binding"/>
    <property type="evidence" value="ECO:0007669"/>
    <property type="project" value="TreeGrafter"/>
</dbReference>
<comment type="caution">
    <text evidence="8">The sequence shown here is derived from an EMBL/GenBank/DDBJ whole genome shotgun (WGS) entry which is preliminary data.</text>
</comment>
<evidence type="ECO:0000259" key="6">
    <source>
        <dbReference type="PROSITE" id="PS50110"/>
    </source>
</evidence>
<evidence type="ECO:0000313" key="9">
    <source>
        <dbReference type="Proteomes" id="UP001319200"/>
    </source>
</evidence>
<dbReference type="EMBL" id="JAHESF010000026">
    <property type="protein sequence ID" value="MBT1699508.1"/>
    <property type="molecule type" value="Genomic_DNA"/>
</dbReference>
<keyword evidence="3 5" id="KW-0238">DNA-binding</keyword>
<dbReference type="CDD" id="cd00383">
    <property type="entry name" value="trans_reg_C"/>
    <property type="match status" value="1"/>
</dbReference>
<dbReference type="InterPro" id="IPR016032">
    <property type="entry name" value="Sig_transdc_resp-reg_C-effctor"/>
</dbReference>
<evidence type="ECO:0000256" key="5">
    <source>
        <dbReference type="PROSITE-ProRule" id="PRU01091"/>
    </source>
</evidence>
<dbReference type="InterPro" id="IPR001867">
    <property type="entry name" value="OmpR/PhoB-type_DNA-bd"/>
</dbReference>
<dbReference type="Gene3D" id="6.10.250.690">
    <property type="match status" value="1"/>
</dbReference>
<organism evidence="8 9">
    <name type="scientific">Chryseosolibacter histidini</name>
    <dbReference type="NCBI Taxonomy" id="2782349"/>
    <lineage>
        <taxon>Bacteria</taxon>
        <taxon>Pseudomonadati</taxon>
        <taxon>Bacteroidota</taxon>
        <taxon>Cytophagia</taxon>
        <taxon>Cytophagales</taxon>
        <taxon>Chryseotaleaceae</taxon>
        <taxon>Chryseosolibacter</taxon>
    </lineage>
</organism>
<dbReference type="Pfam" id="PF00486">
    <property type="entry name" value="Trans_reg_C"/>
    <property type="match status" value="1"/>
</dbReference>
<accession>A0AAP2DQI9</accession>
<dbReference type="InterPro" id="IPR011006">
    <property type="entry name" value="CheY-like_superfamily"/>
</dbReference>
<dbReference type="GO" id="GO:0005829">
    <property type="term" value="C:cytosol"/>
    <property type="evidence" value="ECO:0007669"/>
    <property type="project" value="TreeGrafter"/>
</dbReference>
<dbReference type="GO" id="GO:0000156">
    <property type="term" value="F:phosphorelay response regulator activity"/>
    <property type="evidence" value="ECO:0007669"/>
    <property type="project" value="TreeGrafter"/>
</dbReference>
<dbReference type="Gene3D" id="1.10.10.10">
    <property type="entry name" value="Winged helix-like DNA-binding domain superfamily/Winged helix DNA-binding domain"/>
    <property type="match status" value="1"/>
</dbReference>
<name>A0AAP2DQI9_9BACT</name>
<dbReference type="SMART" id="SM00448">
    <property type="entry name" value="REC"/>
    <property type="match status" value="1"/>
</dbReference>